<proteinExistence type="predicted"/>
<reference evidence="1" key="1">
    <citation type="submission" date="2018-05" db="EMBL/GenBank/DDBJ databases">
        <authorList>
            <person name="Lanie J.A."/>
            <person name="Ng W.-L."/>
            <person name="Kazmierczak K.M."/>
            <person name="Andrzejewski T.M."/>
            <person name="Davidsen T.M."/>
            <person name="Wayne K.J."/>
            <person name="Tettelin H."/>
            <person name="Glass J.I."/>
            <person name="Rusch D."/>
            <person name="Podicherti R."/>
            <person name="Tsui H.-C.T."/>
            <person name="Winkler M.E."/>
        </authorList>
    </citation>
    <scope>NUCLEOTIDE SEQUENCE</scope>
</reference>
<dbReference type="EMBL" id="UINC01070689">
    <property type="protein sequence ID" value="SVC05027.1"/>
    <property type="molecule type" value="Genomic_DNA"/>
</dbReference>
<evidence type="ECO:0000313" key="1">
    <source>
        <dbReference type="EMBL" id="SVC05027.1"/>
    </source>
</evidence>
<accession>A0A382J0U8</accession>
<organism evidence="1">
    <name type="scientific">marine metagenome</name>
    <dbReference type="NCBI Taxonomy" id="408172"/>
    <lineage>
        <taxon>unclassified sequences</taxon>
        <taxon>metagenomes</taxon>
        <taxon>ecological metagenomes</taxon>
    </lineage>
</organism>
<protein>
    <submittedName>
        <fullName evidence="1">Uncharacterized protein</fullName>
    </submittedName>
</protein>
<sequence length="157" mass="16471">MRAYEFKNPIKEMKIVEVVPAINTSGGRVGQPMGAAHRAGHQAGQAATGGRTTNVATKIGSKVEKGTEKSVKKAQGRISKAVLSKGQQIAIPTQGGKETEFNIDDVDGDMITLANPNPKDGEPHKFVYHKGALDKVVKAKADQITQSTGVPGGGKIV</sequence>
<dbReference type="AlphaFoldDB" id="A0A382J0U8"/>
<gene>
    <name evidence="1" type="ORF">METZ01_LOCUS257881</name>
</gene>
<name>A0A382J0U8_9ZZZZ</name>